<accession>Q2SJV6</accession>
<proteinExistence type="predicted"/>
<dbReference type="KEGG" id="hch:HCH_02242"/>
<name>Q2SJV6_HAHCH</name>
<gene>
    <name evidence="1" type="ordered locus">HCH_02242</name>
</gene>
<sequence>MGVGLVSVSSIMSSQIKQLAAGSLRKYNAAVLSPGLNQFPENVSTITILIRF</sequence>
<protein>
    <submittedName>
        <fullName evidence="1">Uncharacterized protein</fullName>
    </submittedName>
</protein>
<dbReference type="EMBL" id="CP000155">
    <property type="protein sequence ID" value="ABC29068.1"/>
    <property type="molecule type" value="Genomic_DNA"/>
</dbReference>
<evidence type="ECO:0000313" key="1">
    <source>
        <dbReference type="EMBL" id="ABC29068.1"/>
    </source>
</evidence>
<organism evidence="1 2">
    <name type="scientific">Hahella chejuensis (strain KCTC 2396)</name>
    <dbReference type="NCBI Taxonomy" id="349521"/>
    <lineage>
        <taxon>Bacteria</taxon>
        <taxon>Pseudomonadati</taxon>
        <taxon>Pseudomonadota</taxon>
        <taxon>Gammaproteobacteria</taxon>
        <taxon>Oceanospirillales</taxon>
        <taxon>Hahellaceae</taxon>
        <taxon>Hahella</taxon>
    </lineage>
</organism>
<keyword evidence="2" id="KW-1185">Reference proteome</keyword>
<dbReference type="STRING" id="349521.HCH_02242"/>
<evidence type="ECO:0000313" key="2">
    <source>
        <dbReference type="Proteomes" id="UP000000238"/>
    </source>
</evidence>
<dbReference type="AlphaFoldDB" id="Q2SJV6"/>
<reference evidence="1 2" key="1">
    <citation type="journal article" date="2005" name="Nucleic Acids Res.">
        <title>Genomic blueprint of Hahella chejuensis, a marine microbe producing an algicidal agent.</title>
        <authorList>
            <person name="Jeong H."/>
            <person name="Yim J.H."/>
            <person name="Lee C."/>
            <person name="Choi S.-H."/>
            <person name="Park Y.K."/>
            <person name="Yoon S.H."/>
            <person name="Hur C.-G."/>
            <person name="Kang H.-Y."/>
            <person name="Kim D."/>
            <person name="Lee H.H."/>
            <person name="Park K.H."/>
            <person name="Park S.-H."/>
            <person name="Park H.-S."/>
            <person name="Lee H.K."/>
            <person name="Oh T.K."/>
            <person name="Kim J.F."/>
        </authorList>
    </citation>
    <scope>NUCLEOTIDE SEQUENCE [LARGE SCALE GENOMIC DNA]</scope>
    <source>
        <strain evidence="1 2">KCTC 2396</strain>
    </source>
</reference>
<dbReference type="HOGENOM" id="CLU_3080463_0_0_6"/>
<dbReference type="Proteomes" id="UP000000238">
    <property type="component" value="Chromosome"/>
</dbReference>